<keyword evidence="1" id="KW-0812">Transmembrane</keyword>
<feature type="chain" id="PRO_5042221360" evidence="2">
    <location>
        <begin position="23"/>
        <end position="197"/>
    </location>
</feature>
<dbReference type="Proteomes" id="UP001279734">
    <property type="component" value="Unassembled WGS sequence"/>
</dbReference>
<evidence type="ECO:0000256" key="1">
    <source>
        <dbReference type="SAM" id="Phobius"/>
    </source>
</evidence>
<gene>
    <name evidence="3" type="ORF">Nepgr_014759</name>
</gene>
<keyword evidence="1" id="KW-0472">Membrane</keyword>
<evidence type="ECO:0000256" key="2">
    <source>
        <dbReference type="SAM" id="SignalP"/>
    </source>
</evidence>
<name>A0AAD3SK32_NEPGR</name>
<protein>
    <submittedName>
        <fullName evidence="3">Uncharacterized protein</fullName>
    </submittedName>
</protein>
<reference evidence="3" key="1">
    <citation type="submission" date="2023-05" db="EMBL/GenBank/DDBJ databases">
        <title>Nepenthes gracilis genome sequencing.</title>
        <authorList>
            <person name="Fukushima K."/>
        </authorList>
    </citation>
    <scope>NUCLEOTIDE SEQUENCE</scope>
    <source>
        <strain evidence="3">SING2019-196</strain>
    </source>
</reference>
<accession>A0AAD3SK32</accession>
<dbReference type="EMBL" id="BSYO01000012">
    <property type="protein sequence ID" value="GMH12918.1"/>
    <property type="molecule type" value="Genomic_DNA"/>
</dbReference>
<sequence>MRIGKPWQFICPLLFVCHPVSIKDLGVKKLEDPCAQLGELVGAKDLDEAPSFRPPPADAVSLDLGYAGTVGCVQAGIFPISDQELTQLGAFDPGSEPGEIMQDGRGSLSPEFELLHGTPLVAPGFITGAVSNEDLLAGAPLLVLESNLEYRALAMLLSNWLAVVYAYGVLAGCGMLMLLEASARRWGLDVVALSYVG</sequence>
<keyword evidence="2" id="KW-0732">Signal</keyword>
<feature type="signal peptide" evidence="2">
    <location>
        <begin position="1"/>
        <end position="22"/>
    </location>
</feature>
<keyword evidence="1" id="KW-1133">Transmembrane helix</keyword>
<evidence type="ECO:0000313" key="3">
    <source>
        <dbReference type="EMBL" id="GMH12918.1"/>
    </source>
</evidence>
<organism evidence="3 4">
    <name type="scientific">Nepenthes gracilis</name>
    <name type="common">Slender pitcher plant</name>
    <dbReference type="NCBI Taxonomy" id="150966"/>
    <lineage>
        <taxon>Eukaryota</taxon>
        <taxon>Viridiplantae</taxon>
        <taxon>Streptophyta</taxon>
        <taxon>Embryophyta</taxon>
        <taxon>Tracheophyta</taxon>
        <taxon>Spermatophyta</taxon>
        <taxon>Magnoliopsida</taxon>
        <taxon>eudicotyledons</taxon>
        <taxon>Gunneridae</taxon>
        <taxon>Pentapetalae</taxon>
        <taxon>Caryophyllales</taxon>
        <taxon>Nepenthaceae</taxon>
        <taxon>Nepenthes</taxon>
    </lineage>
</organism>
<evidence type="ECO:0000313" key="4">
    <source>
        <dbReference type="Proteomes" id="UP001279734"/>
    </source>
</evidence>
<feature type="transmembrane region" description="Helical" evidence="1">
    <location>
        <begin position="160"/>
        <end position="179"/>
    </location>
</feature>
<keyword evidence="4" id="KW-1185">Reference proteome</keyword>
<dbReference type="AlphaFoldDB" id="A0AAD3SK32"/>
<comment type="caution">
    <text evidence="3">The sequence shown here is derived from an EMBL/GenBank/DDBJ whole genome shotgun (WGS) entry which is preliminary data.</text>
</comment>
<proteinExistence type="predicted"/>